<dbReference type="InterPro" id="IPR020904">
    <property type="entry name" value="Sc_DH/Rdtase_CS"/>
</dbReference>
<keyword evidence="5" id="KW-1185">Reference proteome</keyword>
<evidence type="ECO:0000313" key="5">
    <source>
        <dbReference type="Proteomes" id="UP000305654"/>
    </source>
</evidence>
<dbReference type="GO" id="GO:0047936">
    <property type="term" value="F:glucose 1-dehydrogenase [NAD(P)+] activity"/>
    <property type="evidence" value="ECO:0007669"/>
    <property type="project" value="UniProtKB-EC"/>
</dbReference>
<dbReference type="PRINTS" id="PR00081">
    <property type="entry name" value="GDHRDH"/>
</dbReference>
<feature type="domain" description="Ketoreductase" evidence="3">
    <location>
        <begin position="7"/>
        <end position="186"/>
    </location>
</feature>
<keyword evidence="2 4" id="KW-0560">Oxidoreductase</keyword>
<dbReference type="EC" id="1.1.1.47" evidence="4"/>
<protein>
    <submittedName>
        <fullName evidence="4">Glucose 1-dehydrogenase</fullName>
        <ecNumber evidence="4">1.1.1.47</ecNumber>
    </submittedName>
</protein>
<gene>
    <name evidence="4" type="ORF">FE263_06540</name>
</gene>
<dbReference type="AlphaFoldDB" id="A0A5R9JFL7"/>
<dbReference type="SMART" id="SM00822">
    <property type="entry name" value="PKS_KR"/>
    <property type="match status" value="1"/>
</dbReference>
<evidence type="ECO:0000313" key="4">
    <source>
        <dbReference type="EMBL" id="TLU73088.1"/>
    </source>
</evidence>
<dbReference type="PANTHER" id="PTHR43639:SF1">
    <property type="entry name" value="SHORT-CHAIN DEHYDROGENASE_REDUCTASE FAMILY PROTEIN"/>
    <property type="match status" value="1"/>
</dbReference>
<comment type="caution">
    <text evidence="4">The sequence shown here is derived from an EMBL/GenBank/DDBJ whole genome shotgun (WGS) entry which is preliminary data.</text>
</comment>
<dbReference type="InterPro" id="IPR002347">
    <property type="entry name" value="SDR_fam"/>
</dbReference>
<name>A0A5R9JFL7_9PROT</name>
<evidence type="ECO:0000256" key="2">
    <source>
        <dbReference type="ARBA" id="ARBA00023002"/>
    </source>
</evidence>
<dbReference type="PROSITE" id="PS00061">
    <property type="entry name" value="ADH_SHORT"/>
    <property type="match status" value="1"/>
</dbReference>
<sequence length="250" mass="25333">MARFTDSIAVVTGASKGIGAGIAKRLAAEGAVVVVNYASSREGADLVVDRIVSAGGKAVAIAASVASEDDMARLFETVRERYGRVDVLVNNAGVYGFGPLETVSVPDFRRHYDTNVLGVLLATQAALALFPSSGGSVVNIGSVVSTLAPPGASVYVGTKGAVDAITRSLAKELAPRGIRVNGINPGFVITEGTVSGGLAGGEFETTTVASTPLRRAGQPEDIANAVAFLASHEASWITGECLLVAGGNGM</sequence>
<organism evidence="4 5">
    <name type="scientific">Lichenicoccus roseus</name>
    <dbReference type="NCBI Taxonomy" id="2683649"/>
    <lineage>
        <taxon>Bacteria</taxon>
        <taxon>Pseudomonadati</taxon>
        <taxon>Pseudomonadota</taxon>
        <taxon>Alphaproteobacteria</taxon>
        <taxon>Acetobacterales</taxon>
        <taxon>Acetobacteraceae</taxon>
        <taxon>Lichenicoccus</taxon>
    </lineage>
</organism>
<dbReference type="InterPro" id="IPR036291">
    <property type="entry name" value="NAD(P)-bd_dom_sf"/>
</dbReference>
<reference evidence="4 5" key="1">
    <citation type="submission" date="2019-05" db="EMBL/GenBank/DDBJ databases">
        <authorList>
            <person name="Pankratov T."/>
            <person name="Grouzdev D."/>
        </authorList>
    </citation>
    <scope>NUCLEOTIDE SEQUENCE [LARGE SCALE GENOMIC DNA]</scope>
    <source>
        <strain evidence="4 5">KEBCLARHB70R</strain>
    </source>
</reference>
<evidence type="ECO:0000259" key="3">
    <source>
        <dbReference type="SMART" id="SM00822"/>
    </source>
</evidence>
<dbReference type="SUPFAM" id="SSF51735">
    <property type="entry name" value="NAD(P)-binding Rossmann-fold domains"/>
    <property type="match status" value="1"/>
</dbReference>
<dbReference type="Gene3D" id="3.40.50.720">
    <property type="entry name" value="NAD(P)-binding Rossmann-like Domain"/>
    <property type="match status" value="1"/>
</dbReference>
<dbReference type="RefSeq" id="WP_138325161.1">
    <property type="nucleotide sequence ID" value="NZ_VCDI01000002.1"/>
</dbReference>
<dbReference type="Proteomes" id="UP000305654">
    <property type="component" value="Unassembled WGS sequence"/>
</dbReference>
<dbReference type="FunFam" id="3.40.50.720:FF:000084">
    <property type="entry name" value="Short-chain dehydrogenase reductase"/>
    <property type="match status" value="1"/>
</dbReference>
<dbReference type="InterPro" id="IPR057326">
    <property type="entry name" value="KR_dom"/>
</dbReference>
<accession>A0A5R9JFL7</accession>
<dbReference type="NCBIfam" id="NF005559">
    <property type="entry name" value="PRK07231.1"/>
    <property type="match status" value="1"/>
</dbReference>
<dbReference type="Pfam" id="PF13561">
    <property type="entry name" value="adh_short_C2"/>
    <property type="match status" value="1"/>
</dbReference>
<dbReference type="EMBL" id="VCDI01000002">
    <property type="protein sequence ID" value="TLU73088.1"/>
    <property type="molecule type" value="Genomic_DNA"/>
</dbReference>
<proteinExistence type="inferred from homology"/>
<evidence type="ECO:0000256" key="1">
    <source>
        <dbReference type="ARBA" id="ARBA00006484"/>
    </source>
</evidence>
<dbReference type="OrthoDB" id="9797020at2"/>
<dbReference type="PRINTS" id="PR00080">
    <property type="entry name" value="SDRFAMILY"/>
</dbReference>
<comment type="similarity">
    <text evidence="1">Belongs to the short-chain dehydrogenases/reductases (SDR) family.</text>
</comment>
<dbReference type="PANTHER" id="PTHR43639">
    <property type="entry name" value="OXIDOREDUCTASE, SHORT-CHAIN DEHYDROGENASE/REDUCTASE FAMILY (AFU_ORTHOLOGUE AFUA_5G02870)"/>
    <property type="match status" value="1"/>
</dbReference>